<keyword evidence="5" id="KW-0998">Cell outer membrane</keyword>
<dbReference type="AlphaFoldDB" id="A0A5M8P5F0"/>
<dbReference type="InterPro" id="IPR011990">
    <property type="entry name" value="TPR-like_helical_dom_sf"/>
</dbReference>
<sequence>MKKTLYKLLAGCCCLSGLWLTTGCNSFESEPLDLNREERVLNPNDSTDNPAVKRLFYACYLNVPNLHNRLSSSYLDAATDDALPTATANPNLNYFRNGLISASNIATTFGDGTAWASSYQGIRYVNLFLSKVGLFPPSKQVPEYYIKQMKSEARLLRAYYYFEMLKRWGGVPLLGDRVLSADDDLNIPRNSIQEVADYITNELSPDIAGSCYADLHPAQSIADDEDPDNSGNMIGHVNQGVALGLLSRLHLYLASDLYNENKDIAKWQTAASWAKRLIDLNVYALYDNAAKPAAQFAVSGSSEFPNREVIMVKLTSSPSIGPEKNNAPQGFFYSGGSDGLVVSSGHTSPSQNLVDAFLTLDGKSIYNNYDPKQGYTAEYDPQAPYTNRDPRLNRFIFLNGSRWLSKPVETFIGGAHNGAQQNAVYTRTGYYLKKFLGNNEYKSQYDNLYHHYQIIRYAEILLNYAEAVNESDPTNYTEIERGIIALRQRAGITPGDDNRYGLPATYDQTLMRNIIRNERRIELCFEEHRFWDVRRWKIAEDVLAQPVRGVNIIQNEDGTFTYNYGDAYPSSSFLPYMYWYPIPRNELYGNKALIQNLGWSY</sequence>
<keyword evidence="4" id="KW-0472">Membrane</keyword>
<gene>
    <name evidence="9" type="ORF">EZS26_000308</name>
</gene>
<protein>
    <submittedName>
        <fullName evidence="9">RagB/SusD family nutrient uptake outer membrane protein</fullName>
    </submittedName>
</protein>
<name>A0A5M8P5F0_9BACT</name>
<feature type="signal peptide" evidence="6">
    <location>
        <begin position="1"/>
        <end position="21"/>
    </location>
</feature>
<dbReference type="InterPro" id="IPR033985">
    <property type="entry name" value="SusD-like_N"/>
</dbReference>
<dbReference type="InterPro" id="IPR012944">
    <property type="entry name" value="SusD_RagB_dom"/>
</dbReference>
<dbReference type="EMBL" id="SNRX01000001">
    <property type="protein sequence ID" value="KAA6303757.1"/>
    <property type="molecule type" value="Genomic_DNA"/>
</dbReference>
<evidence type="ECO:0000256" key="6">
    <source>
        <dbReference type="SAM" id="SignalP"/>
    </source>
</evidence>
<feature type="domain" description="SusD-like N-terminal" evidence="8">
    <location>
        <begin position="112"/>
        <end position="203"/>
    </location>
</feature>
<dbReference type="Proteomes" id="UP000324575">
    <property type="component" value="Unassembled WGS sequence"/>
</dbReference>
<comment type="subcellular location">
    <subcellularLocation>
        <location evidence="1">Cell outer membrane</location>
    </subcellularLocation>
</comment>
<dbReference type="PROSITE" id="PS51257">
    <property type="entry name" value="PROKAR_LIPOPROTEIN"/>
    <property type="match status" value="1"/>
</dbReference>
<feature type="chain" id="PRO_5024330237" evidence="6">
    <location>
        <begin position="22"/>
        <end position="601"/>
    </location>
</feature>
<organism evidence="9 10">
    <name type="scientific">Candidatus Ordinivivax streblomastigis</name>
    <dbReference type="NCBI Taxonomy" id="2540710"/>
    <lineage>
        <taxon>Bacteria</taxon>
        <taxon>Pseudomonadati</taxon>
        <taxon>Bacteroidota</taxon>
        <taxon>Bacteroidia</taxon>
        <taxon>Bacteroidales</taxon>
        <taxon>Candidatus Ordinivivax</taxon>
    </lineage>
</organism>
<evidence type="ECO:0000256" key="3">
    <source>
        <dbReference type="ARBA" id="ARBA00022729"/>
    </source>
</evidence>
<proteinExistence type="inferred from homology"/>
<dbReference type="Pfam" id="PF07980">
    <property type="entry name" value="SusD_RagB"/>
    <property type="match status" value="1"/>
</dbReference>
<evidence type="ECO:0000256" key="5">
    <source>
        <dbReference type="ARBA" id="ARBA00023237"/>
    </source>
</evidence>
<evidence type="ECO:0000256" key="4">
    <source>
        <dbReference type="ARBA" id="ARBA00023136"/>
    </source>
</evidence>
<dbReference type="SUPFAM" id="SSF48452">
    <property type="entry name" value="TPR-like"/>
    <property type="match status" value="1"/>
</dbReference>
<evidence type="ECO:0000259" key="8">
    <source>
        <dbReference type="Pfam" id="PF14322"/>
    </source>
</evidence>
<evidence type="ECO:0000256" key="1">
    <source>
        <dbReference type="ARBA" id="ARBA00004442"/>
    </source>
</evidence>
<evidence type="ECO:0000313" key="9">
    <source>
        <dbReference type="EMBL" id="KAA6303757.1"/>
    </source>
</evidence>
<dbReference type="GO" id="GO:0009279">
    <property type="term" value="C:cell outer membrane"/>
    <property type="evidence" value="ECO:0007669"/>
    <property type="project" value="UniProtKB-SubCell"/>
</dbReference>
<reference evidence="9 10" key="1">
    <citation type="submission" date="2019-03" db="EMBL/GenBank/DDBJ databases">
        <title>Single cell metagenomics reveals metabolic interactions within the superorganism composed of flagellate Streblomastix strix and complex community of Bacteroidetes bacteria on its surface.</title>
        <authorList>
            <person name="Treitli S.C."/>
            <person name="Kolisko M."/>
            <person name="Husnik F."/>
            <person name="Keeling P."/>
            <person name="Hampl V."/>
        </authorList>
    </citation>
    <scope>NUCLEOTIDE SEQUENCE [LARGE SCALE GENOMIC DNA]</scope>
    <source>
        <strain evidence="9">St1</strain>
    </source>
</reference>
<evidence type="ECO:0000259" key="7">
    <source>
        <dbReference type="Pfam" id="PF07980"/>
    </source>
</evidence>
<dbReference type="Gene3D" id="1.25.40.390">
    <property type="match status" value="1"/>
</dbReference>
<evidence type="ECO:0000313" key="10">
    <source>
        <dbReference type="Proteomes" id="UP000324575"/>
    </source>
</evidence>
<accession>A0A5M8P5F0</accession>
<keyword evidence="3 6" id="KW-0732">Signal</keyword>
<feature type="domain" description="RagB/SusD" evidence="7">
    <location>
        <begin position="343"/>
        <end position="599"/>
    </location>
</feature>
<dbReference type="Pfam" id="PF14322">
    <property type="entry name" value="SusD-like_3"/>
    <property type="match status" value="1"/>
</dbReference>
<comment type="caution">
    <text evidence="9">The sequence shown here is derived from an EMBL/GenBank/DDBJ whole genome shotgun (WGS) entry which is preliminary data.</text>
</comment>
<comment type="similarity">
    <text evidence="2">Belongs to the SusD family.</text>
</comment>
<evidence type="ECO:0000256" key="2">
    <source>
        <dbReference type="ARBA" id="ARBA00006275"/>
    </source>
</evidence>